<name>A0A0D2C0L2_9EURO</name>
<evidence type="ECO:0000313" key="3">
    <source>
        <dbReference type="EMBL" id="KIW24863.1"/>
    </source>
</evidence>
<dbReference type="HOGENOM" id="CLU_735659_0_0_1"/>
<dbReference type="Proteomes" id="UP000054466">
    <property type="component" value="Unassembled WGS sequence"/>
</dbReference>
<reference evidence="3 4" key="1">
    <citation type="submission" date="2015-01" db="EMBL/GenBank/DDBJ databases">
        <title>The Genome Sequence of Cladophialophora immunda CBS83496.</title>
        <authorList>
            <consortium name="The Broad Institute Genomics Platform"/>
            <person name="Cuomo C."/>
            <person name="de Hoog S."/>
            <person name="Gorbushina A."/>
            <person name="Stielow B."/>
            <person name="Teixiera M."/>
            <person name="Abouelleil A."/>
            <person name="Chapman S.B."/>
            <person name="Priest M."/>
            <person name="Young S.K."/>
            <person name="Wortman J."/>
            <person name="Nusbaum C."/>
            <person name="Birren B."/>
        </authorList>
    </citation>
    <scope>NUCLEOTIDE SEQUENCE [LARGE SCALE GENOMIC DNA]</scope>
    <source>
        <strain evidence="3 4">CBS 83496</strain>
    </source>
</reference>
<feature type="coiled-coil region" evidence="1">
    <location>
        <begin position="43"/>
        <end position="81"/>
    </location>
</feature>
<dbReference type="VEuPathDB" id="FungiDB:PV07_10550"/>
<evidence type="ECO:0000313" key="4">
    <source>
        <dbReference type="Proteomes" id="UP000054466"/>
    </source>
</evidence>
<gene>
    <name evidence="3" type="ORF">PV07_10550</name>
</gene>
<dbReference type="RefSeq" id="XP_016245079.1">
    <property type="nucleotide sequence ID" value="XM_016397888.1"/>
</dbReference>
<dbReference type="EMBL" id="KN847045">
    <property type="protein sequence ID" value="KIW24863.1"/>
    <property type="molecule type" value="Genomic_DNA"/>
</dbReference>
<dbReference type="OrthoDB" id="10552531at2759"/>
<sequence length="376" mass="43375">MRDCLNCTAQNRQCVFADDWESCLTCKEADSGQCDGVLNLSDISLANTDLRKAEKEAMQLLARAKQDAEILKNLSADLKIKQASFSASKASHTEDQDSERLKTEIQAMALTGKQVSERHKTDRMAYNQSLQHIKELRERAENLFQELFIQVHRRTINDCFECQDTGKACAFSDESEQCFPCQSPLRRRCQGSLDDEDTDRMRVALENLDDQIDQRLSCESLQPDQYQSLKAQLVQAKEVMAGYRQHPDPTPQQCADYARRHSLLKRAKKELEDFRNQSMIDDPTYQELRIRRRLVDECHSELLERGVFYYEELEELAGHPERRGHKAAEHMDHDEFRAAVEWAAEHHEEWTQSPLPTTTLSEGTDDDDAWDSGIEI</sequence>
<feature type="region of interest" description="Disordered" evidence="2">
    <location>
        <begin position="347"/>
        <end position="376"/>
    </location>
</feature>
<keyword evidence="4" id="KW-1185">Reference proteome</keyword>
<proteinExistence type="predicted"/>
<evidence type="ECO:0000256" key="2">
    <source>
        <dbReference type="SAM" id="MobiDB-lite"/>
    </source>
</evidence>
<keyword evidence="1" id="KW-0175">Coiled coil</keyword>
<feature type="compositionally biased region" description="Polar residues" evidence="2">
    <location>
        <begin position="351"/>
        <end position="362"/>
    </location>
</feature>
<dbReference type="GeneID" id="27349744"/>
<accession>A0A0D2C0L2</accession>
<protein>
    <submittedName>
        <fullName evidence="3">Uncharacterized protein</fullName>
    </submittedName>
</protein>
<evidence type="ECO:0000256" key="1">
    <source>
        <dbReference type="SAM" id="Coils"/>
    </source>
</evidence>
<organism evidence="3 4">
    <name type="scientific">Cladophialophora immunda</name>
    <dbReference type="NCBI Taxonomy" id="569365"/>
    <lineage>
        <taxon>Eukaryota</taxon>
        <taxon>Fungi</taxon>
        <taxon>Dikarya</taxon>
        <taxon>Ascomycota</taxon>
        <taxon>Pezizomycotina</taxon>
        <taxon>Eurotiomycetes</taxon>
        <taxon>Chaetothyriomycetidae</taxon>
        <taxon>Chaetothyriales</taxon>
        <taxon>Herpotrichiellaceae</taxon>
        <taxon>Cladophialophora</taxon>
    </lineage>
</organism>
<dbReference type="AlphaFoldDB" id="A0A0D2C0L2"/>